<sequence length="109" mass="13224">MVTHSCSHSCADKCSTECSFDFYHYPCQQCRREYLVNERKKMKRIMQPLFFNPPYNNIVAWNPMRSHSLEEPAWTAEDDKIIEMQLKKDLELSEYVNKLLDRRVRWNEM</sequence>
<accession>A0A6C0H316</accession>
<proteinExistence type="predicted"/>
<protein>
    <submittedName>
        <fullName evidence="1">Uncharacterized protein</fullName>
    </submittedName>
</protein>
<dbReference type="AlphaFoldDB" id="A0A6C0H316"/>
<evidence type="ECO:0000313" key="1">
    <source>
        <dbReference type="EMBL" id="QHT74797.1"/>
    </source>
</evidence>
<reference evidence="1" key="1">
    <citation type="journal article" date="2020" name="Nature">
        <title>Giant virus diversity and host interactions through global metagenomics.</title>
        <authorList>
            <person name="Schulz F."/>
            <person name="Roux S."/>
            <person name="Paez-Espino D."/>
            <person name="Jungbluth S."/>
            <person name="Walsh D.A."/>
            <person name="Denef V.J."/>
            <person name="McMahon K.D."/>
            <person name="Konstantinidis K.T."/>
            <person name="Eloe-Fadrosh E.A."/>
            <person name="Kyrpides N.C."/>
            <person name="Woyke T."/>
        </authorList>
    </citation>
    <scope>NUCLEOTIDE SEQUENCE</scope>
    <source>
        <strain evidence="1">GVMAG-M-3300023179-62</strain>
    </source>
</reference>
<dbReference type="EMBL" id="MN739858">
    <property type="protein sequence ID" value="QHT74797.1"/>
    <property type="molecule type" value="Genomic_DNA"/>
</dbReference>
<organism evidence="1">
    <name type="scientific">viral metagenome</name>
    <dbReference type="NCBI Taxonomy" id="1070528"/>
    <lineage>
        <taxon>unclassified sequences</taxon>
        <taxon>metagenomes</taxon>
        <taxon>organismal metagenomes</taxon>
    </lineage>
</organism>
<name>A0A6C0H316_9ZZZZ</name>